<evidence type="ECO:0000313" key="2">
    <source>
        <dbReference type="Proteomes" id="UP000663844"/>
    </source>
</evidence>
<proteinExistence type="predicted"/>
<sequence>EKLIYDQRLYWELINYAYALINIEHLEAGTEFRRLLIDLTTNLDDLHIVYGKWIIVSENDGGEENKLVKLERGMRIND</sequence>
<organism evidence="1 2">
    <name type="scientific">Adineta steineri</name>
    <dbReference type="NCBI Taxonomy" id="433720"/>
    <lineage>
        <taxon>Eukaryota</taxon>
        <taxon>Metazoa</taxon>
        <taxon>Spiralia</taxon>
        <taxon>Gnathifera</taxon>
        <taxon>Rotifera</taxon>
        <taxon>Eurotatoria</taxon>
        <taxon>Bdelloidea</taxon>
        <taxon>Adinetida</taxon>
        <taxon>Adinetidae</taxon>
        <taxon>Adineta</taxon>
    </lineage>
</organism>
<feature type="non-terminal residue" evidence="1">
    <location>
        <position position="1"/>
    </location>
</feature>
<accession>A0A820R6Y6</accession>
<dbReference type="Proteomes" id="UP000663844">
    <property type="component" value="Unassembled WGS sequence"/>
</dbReference>
<comment type="caution">
    <text evidence="1">The sequence shown here is derived from an EMBL/GenBank/DDBJ whole genome shotgun (WGS) entry which is preliminary data.</text>
</comment>
<gene>
    <name evidence="1" type="ORF">OXD698_LOCUS53281</name>
</gene>
<dbReference type="AlphaFoldDB" id="A0A820R6Y6"/>
<reference evidence="1" key="1">
    <citation type="submission" date="2021-02" db="EMBL/GenBank/DDBJ databases">
        <authorList>
            <person name="Nowell W R."/>
        </authorList>
    </citation>
    <scope>NUCLEOTIDE SEQUENCE</scope>
</reference>
<evidence type="ECO:0000313" key="1">
    <source>
        <dbReference type="EMBL" id="CAF4431842.1"/>
    </source>
</evidence>
<protein>
    <submittedName>
        <fullName evidence="1">Uncharacterized protein</fullName>
    </submittedName>
</protein>
<name>A0A820R6Y6_9BILA</name>
<dbReference type="EMBL" id="CAJOAZ010030290">
    <property type="protein sequence ID" value="CAF4431842.1"/>
    <property type="molecule type" value="Genomic_DNA"/>
</dbReference>